<evidence type="ECO:0000313" key="1">
    <source>
        <dbReference type="EMBL" id="BBO84914.1"/>
    </source>
</evidence>
<evidence type="ECO:0000313" key="2">
    <source>
        <dbReference type="Proteomes" id="UP000425960"/>
    </source>
</evidence>
<dbReference type="KEGG" id="dov:DSCO28_54800"/>
<sequence length="91" mass="10035">MSYSQAVLRNGVSYHHPFKEIALNSGKTLVVEKQTVLPGTWLDGEAVQNFGNMLDPQGEEQADKTQAFPLNGSCNAFIPFETISPGLARYY</sequence>
<dbReference type="EMBL" id="AP021876">
    <property type="protein sequence ID" value="BBO84914.1"/>
    <property type="molecule type" value="Genomic_DNA"/>
</dbReference>
<dbReference type="RefSeq" id="WP_155324690.1">
    <property type="nucleotide sequence ID" value="NZ_AP021876.1"/>
</dbReference>
<gene>
    <name evidence="1" type="ORF">DSCO28_54800</name>
</gene>
<name>A0A5K7ZXL4_9BACT</name>
<proteinExistence type="predicted"/>
<dbReference type="AlphaFoldDB" id="A0A5K7ZXL4"/>
<accession>A0A5K7ZXL4</accession>
<organism evidence="1 2">
    <name type="scientific">Desulfosarcina ovata subsp. sediminis</name>
    <dbReference type="NCBI Taxonomy" id="885957"/>
    <lineage>
        <taxon>Bacteria</taxon>
        <taxon>Pseudomonadati</taxon>
        <taxon>Thermodesulfobacteriota</taxon>
        <taxon>Desulfobacteria</taxon>
        <taxon>Desulfobacterales</taxon>
        <taxon>Desulfosarcinaceae</taxon>
        <taxon>Desulfosarcina</taxon>
    </lineage>
</organism>
<dbReference type="Proteomes" id="UP000425960">
    <property type="component" value="Chromosome"/>
</dbReference>
<reference evidence="1 2" key="1">
    <citation type="submission" date="2019-11" db="EMBL/GenBank/DDBJ databases">
        <title>Comparative genomics of hydrocarbon-degrading Desulfosarcina strains.</title>
        <authorList>
            <person name="Watanabe M."/>
            <person name="Kojima H."/>
            <person name="Fukui M."/>
        </authorList>
    </citation>
    <scope>NUCLEOTIDE SEQUENCE [LARGE SCALE GENOMIC DNA]</scope>
    <source>
        <strain evidence="1 2">28bB2T</strain>
    </source>
</reference>
<protein>
    <submittedName>
        <fullName evidence="1">Uncharacterized protein</fullName>
    </submittedName>
</protein>